<dbReference type="InterPro" id="IPR032789">
    <property type="entry name" value="T2SS-T3SS_pil_N"/>
</dbReference>
<dbReference type="OrthoDB" id="9815749at2"/>
<sequence>MRRLSLALAAVFALSGPTARAESLSVAAGDIARITLSGPVRDVVVGDPLIADVSVINERTLLIMGKRPGATTVLAFDTAGRPLADRQVTVSESGGVTVYRGAANVGTYACGAQCTRVTPTAGASVP</sequence>
<dbReference type="STRING" id="69395.AQ619_14180"/>
<keyword evidence="4" id="KW-1185">Reference proteome</keyword>
<gene>
    <name evidence="3" type="ORF">AQ619_14180</name>
</gene>
<dbReference type="EMBL" id="CP013002">
    <property type="protein sequence ID" value="ALL14402.1"/>
    <property type="molecule type" value="Genomic_DNA"/>
</dbReference>
<dbReference type="Proteomes" id="UP000056905">
    <property type="component" value="Chromosome"/>
</dbReference>
<evidence type="ECO:0000259" key="2">
    <source>
        <dbReference type="Pfam" id="PF13629"/>
    </source>
</evidence>
<feature type="chain" id="PRO_5006014224" evidence="1">
    <location>
        <begin position="22"/>
        <end position="126"/>
    </location>
</feature>
<reference evidence="3 4" key="1">
    <citation type="submission" date="2015-10" db="EMBL/GenBank/DDBJ databases">
        <title>Conservation of the essential genome among Caulobacter and Brevundimonas species.</title>
        <authorList>
            <person name="Scott D."/>
            <person name="Ely B."/>
        </authorList>
    </citation>
    <scope>NUCLEOTIDE SEQUENCE [LARGE SCALE GENOMIC DNA]</scope>
    <source>
        <strain evidence="3 4">CB4</strain>
    </source>
</reference>
<evidence type="ECO:0000313" key="4">
    <source>
        <dbReference type="Proteomes" id="UP000056905"/>
    </source>
</evidence>
<accession>A0A0N7JHU9</accession>
<proteinExistence type="predicted"/>
<feature type="domain" description="Pilus formation protein N-terminal" evidence="2">
    <location>
        <begin position="21"/>
        <end position="91"/>
    </location>
</feature>
<dbReference type="Pfam" id="PF13629">
    <property type="entry name" value="T2SS-T3SS_pil_N"/>
    <property type="match status" value="1"/>
</dbReference>
<evidence type="ECO:0000256" key="1">
    <source>
        <dbReference type="SAM" id="SignalP"/>
    </source>
</evidence>
<evidence type="ECO:0000313" key="3">
    <source>
        <dbReference type="EMBL" id="ALL14402.1"/>
    </source>
</evidence>
<keyword evidence="1" id="KW-0732">Signal</keyword>
<dbReference type="KEGG" id="chq:AQ619_14180"/>
<dbReference type="RefSeq" id="WP_062148951.1">
    <property type="nucleotide sequence ID" value="NZ_CP013002.1"/>
</dbReference>
<name>A0A0N7JHU9_9CAUL</name>
<feature type="signal peptide" evidence="1">
    <location>
        <begin position="1"/>
        <end position="21"/>
    </location>
</feature>
<protein>
    <submittedName>
        <fullName evidence="3">Pilus assembly protein CpaC</fullName>
    </submittedName>
</protein>
<dbReference type="AlphaFoldDB" id="A0A0N7JHU9"/>
<organism evidence="3 4">
    <name type="scientific">Caulobacter henricii</name>
    <dbReference type="NCBI Taxonomy" id="69395"/>
    <lineage>
        <taxon>Bacteria</taxon>
        <taxon>Pseudomonadati</taxon>
        <taxon>Pseudomonadota</taxon>
        <taxon>Alphaproteobacteria</taxon>
        <taxon>Caulobacterales</taxon>
        <taxon>Caulobacteraceae</taxon>
        <taxon>Caulobacter</taxon>
    </lineage>
</organism>